<dbReference type="EMBL" id="JANJYJ010000004">
    <property type="protein sequence ID" value="KAK3218609.1"/>
    <property type="molecule type" value="Genomic_DNA"/>
</dbReference>
<name>A0AAE0AJI5_9ROSI</name>
<keyword evidence="2" id="KW-1185">Reference proteome</keyword>
<dbReference type="AlphaFoldDB" id="A0AAE0AJI5"/>
<organism evidence="1 2">
    <name type="scientific">Dipteronia sinensis</name>
    <dbReference type="NCBI Taxonomy" id="43782"/>
    <lineage>
        <taxon>Eukaryota</taxon>
        <taxon>Viridiplantae</taxon>
        <taxon>Streptophyta</taxon>
        <taxon>Embryophyta</taxon>
        <taxon>Tracheophyta</taxon>
        <taxon>Spermatophyta</taxon>
        <taxon>Magnoliopsida</taxon>
        <taxon>eudicotyledons</taxon>
        <taxon>Gunneridae</taxon>
        <taxon>Pentapetalae</taxon>
        <taxon>rosids</taxon>
        <taxon>malvids</taxon>
        <taxon>Sapindales</taxon>
        <taxon>Sapindaceae</taxon>
        <taxon>Hippocastanoideae</taxon>
        <taxon>Acereae</taxon>
        <taxon>Dipteronia</taxon>
    </lineage>
</organism>
<evidence type="ECO:0000313" key="1">
    <source>
        <dbReference type="EMBL" id="KAK3218609.1"/>
    </source>
</evidence>
<dbReference type="Proteomes" id="UP001281410">
    <property type="component" value="Unassembled WGS sequence"/>
</dbReference>
<reference evidence="1" key="1">
    <citation type="journal article" date="2023" name="Plant J.">
        <title>Genome sequences and population genomics provide insights into the demographic history, inbreeding, and mutation load of two 'living fossil' tree species of Dipteronia.</title>
        <authorList>
            <person name="Feng Y."/>
            <person name="Comes H.P."/>
            <person name="Chen J."/>
            <person name="Zhu S."/>
            <person name="Lu R."/>
            <person name="Zhang X."/>
            <person name="Li P."/>
            <person name="Qiu J."/>
            <person name="Olsen K.M."/>
            <person name="Qiu Y."/>
        </authorList>
    </citation>
    <scope>NUCLEOTIDE SEQUENCE</scope>
    <source>
        <strain evidence="1">NBL</strain>
    </source>
</reference>
<sequence length="104" mass="12167">MNSKNPKLTTPLYCDYEQMEELNEVRLSLPRCRRSFPLSVSIKTKTCNREQEFSSSFSSYFGVQFFEEKMLGFCFSSWIRVKVMVINLLEQVTTTVSLLKSKND</sequence>
<accession>A0AAE0AJI5</accession>
<protein>
    <submittedName>
        <fullName evidence="1">Uncharacterized protein</fullName>
    </submittedName>
</protein>
<comment type="caution">
    <text evidence="1">The sequence shown here is derived from an EMBL/GenBank/DDBJ whole genome shotgun (WGS) entry which is preliminary data.</text>
</comment>
<evidence type="ECO:0000313" key="2">
    <source>
        <dbReference type="Proteomes" id="UP001281410"/>
    </source>
</evidence>
<proteinExistence type="predicted"/>
<gene>
    <name evidence="1" type="ORF">Dsin_012579</name>
</gene>